<dbReference type="EMBL" id="JAIWYP010000001">
    <property type="protein sequence ID" value="KAH3878629.1"/>
    <property type="molecule type" value="Genomic_DNA"/>
</dbReference>
<keyword evidence="1" id="KW-0472">Membrane</keyword>
<feature type="transmembrane region" description="Helical" evidence="1">
    <location>
        <begin position="66"/>
        <end position="86"/>
    </location>
</feature>
<gene>
    <name evidence="2" type="ORF">DPMN_002526</name>
</gene>
<dbReference type="AlphaFoldDB" id="A0A9D4MMH3"/>
<protein>
    <submittedName>
        <fullName evidence="2">Uncharacterized protein</fullName>
    </submittedName>
</protein>
<dbReference type="Proteomes" id="UP000828390">
    <property type="component" value="Unassembled WGS sequence"/>
</dbReference>
<sequence>MYGRVKCKTKYLFEIKMLVVIVSFFWLDQLICIAREKCKTKPRHARYSMSCIGMALTETIKQLRPIPAFTVLFCLVAINVKILSSIRGLNPRPPEW</sequence>
<evidence type="ECO:0000313" key="2">
    <source>
        <dbReference type="EMBL" id="KAH3878629.1"/>
    </source>
</evidence>
<accession>A0A9D4MMH3</accession>
<reference evidence="2" key="1">
    <citation type="journal article" date="2019" name="bioRxiv">
        <title>The Genome of the Zebra Mussel, Dreissena polymorpha: A Resource for Invasive Species Research.</title>
        <authorList>
            <person name="McCartney M.A."/>
            <person name="Auch B."/>
            <person name="Kono T."/>
            <person name="Mallez S."/>
            <person name="Zhang Y."/>
            <person name="Obille A."/>
            <person name="Becker A."/>
            <person name="Abrahante J.E."/>
            <person name="Garbe J."/>
            <person name="Badalamenti J.P."/>
            <person name="Herman A."/>
            <person name="Mangelson H."/>
            <person name="Liachko I."/>
            <person name="Sullivan S."/>
            <person name="Sone E.D."/>
            <person name="Koren S."/>
            <person name="Silverstein K.A.T."/>
            <person name="Beckman K.B."/>
            <person name="Gohl D.M."/>
        </authorList>
    </citation>
    <scope>NUCLEOTIDE SEQUENCE</scope>
    <source>
        <strain evidence="2">Duluth1</strain>
        <tissue evidence="2">Whole animal</tissue>
    </source>
</reference>
<reference evidence="2" key="2">
    <citation type="submission" date="2020-11" db="EMBL/GenBank/DDBJ databases">
        <authorList>
            <person name="McCartney M.A."/>
            <person name="Auch B."/>
            <person name="Kono T."/>
            <person name="Mallez S."/>
            <person name="Becker A."/>
            <person name="Gohl D.M."/>
            <person name="Silverstein K.A.T."/>
            <person name="Koren S."/>
            <person name="Bechman K.B."/>
            <person name="Herman A."/>
            <person name="Abrahante J.E."/>
            <person name="Garbe J."/>
        </authorList>
    </citation>
    <scope>NUCLEOTIDE SEQUENCE</scope>
    <source>
        <strain evidence="2">Duluth1</strain>
        <tissue evidence="2">Whole animal</tissue>
    </source>
</reference>
<keyword evidence="1" id="KW-0812">Transmembrane</keyword>
<keyword evidence="1" id="KW-1133">Transmembrane helix</keyword>
<name>A0A9D4MMH3_DREPO</name>
<evidence type="ECO:0000313" key="3">
    <source>
        <dbReference type="Proteomes" id="UP000828390"/>
    </source>
</evidence>
<organism evidence="2 3">
    <name type="scientific">Dreissena polymorpha</name>
    <name type="common">Zebra mussel</name>
    <name type="synonym">Mytilus polymorpha</name>
    <dbReference type="NCBI Taxonomy" id="45954"/>
    <lineage>
        <taxon>Eukaryota</taxon>
        <taxon>Metazoa</taxon>
        <taxon>Spiralia</taxon>
        <taxon>Lophotrochozoa</taxon>
        <taxon>Mollusca</taxon>
        <taxon>Bivalvia</taxon>
        <taxon>Autobranchia</taxon>
        <taxon>Heteroconchia</taxon>
        <taxon>Euheterodonta</taxon>
        <taxon>Imparidentia</taxon>
        <taxon>Neoheterodontei</taxon>
        <taxon>Myida</taxon>
        <taxon>Dreissenoidea</taxon>
        <taxon>Dreissenidae</taxon>
        <taxon>Dreissena</taxon>
    </lineage>
</organism>
<feature type="transmembrane region" description="Helical" evidence="1">
    <location>
        <begin position="15"/>
        <end position="34"/>
    </location>
</feature>
<proteinExistence type="predicted"/>
<keyword evidence="3" id="KW-1185">Reference proteome</keyword>
<comment type="caution">
    <text evidence="2">The sequence shown here is derived from an EMBL/GenBank/DDBJ whole genome shotgun (WGS) entry which is preliminary data.</text>
</comment>
<evidence type="ECO:0000256" key="1">
    <source>
        <dbReference type="SAM" id="Phobius"/>
    </source>
</evidence>